<dbReference type="EMBL" id="MN740444">
    <property type="protein sequence ID" value="QHU26797.1"/>
    <property type="molecule type" value="Genomic_DNA"/>
</dbReference>
<keyword evidence="1" id="KW-0812">Transmembrane</keyword>
<proteinExistence type="predicted"/>
<keyword evidence="1" id="KW-0472">Membrane</keyword>
<feature type="transmembrane region" description="Helical" evidence="1">
    <location>
        <begin position="115"/>
        <end position="134"/>
    </location>
</feature>
<evidence type="ECO:0000313" key="2">
    <source>
        <dbReference type="EMBL" id="QHU26797.1"/>
    </source>
</evidence>
<name>A0A6C0L8Q1_9ZZZZ</name>
<reference evidence="2" key="1">
    <citation type="journal article" date="2020" name="Nature">
        <title>Giant virus diversity and host interactions through global metagenomics.</title>
        <authorList>
            <person name="Schulz F."/>
            <person name="Roux S."/>
            <person name="Paez-Espino D."/>
            <person name="Jungbluth S."/>
            <person name="Walsh D.A."/>
            <person name="Denef V.J."/>
            <person name="McMahon K.D."/>
            <person name="Konstantinidis K.T."/>
            <person name="Eloe-Fadrosh E.A."/>
            <person name="Kyrpides N.C."/>
            <person name="Woyke T."/>
        </authorList>
    </citation>
    <scope>NUCLEOTIDE SEQUENCE</scope>
    <source>
        <strain evidence="2">GVMAG-M-3300027759-42</strain>
    </source>
</reference>
<keyword evidence="1" id="KW-1133">Transmembrane helix</keyword>
<accession>A0A6C0L8Q1</accession>
<protein>
    <submittedName>
        <fullName evidence="2">Uncharacterized protein</fullName>
    </submittedName>
</protein>
<organism evidence="2">
    <name type="scientific">viral metagenome</name>
    <dbReference type="NCBI Taxonomy" id="1070528"/>
    <lineage>
        <taxon>unclassified sequences</taxon>
        <taxon>metagenomes</taxon>
        <taxon>organismal metagenomes</taxon>
    </lineage>
</organism>
<sequence length="138" mass="15187">MANNVLVGYSPNDFYYVQAEESNVINPSSDCGSLVVSGNVILPNGTTIANGSSLSLNDPAWDTICNNYFSQNQDNCVKRELCNNKNNATQLGDLQNSKSGAMEKYMNEKMNYDSILMNTINLGIGIVFLIVVIYKNQK</sequence>
<evidence type="ECO:0000256" key="1">
    <source>
        <dbReference type="SAM" id="Phobius"/>
    </source>
</evidence>
<dbReference type="AlphaFoldDB" id="A0A6C0L8Q1"/>